<evidence type="ECO:0000313" key="1">
    <source>
        <dbReference type="EMBL" id="KAK7834793.1"/>
    </source>
</evidence>
<dbReference type="FunFam" id="3.40.50.2000:FF:000087">
    <property type="entry name" value="Glycosyltransferase"/>
    <property type="match status" value="1"/>
</dbReference>
<evidence type="ECO:0000313" key="2">
    <source>
        <dbReference type="Proteomes" id="UP000237347"/>
    </source>
</evidence>
<dbReference type="Proteomes" id="UP000237347">
    <property type="component" value="Unassembled WGS sequence"/>
</dbReference>
<accession>A0AAW0K799</accession>
<sequence>MSNSRSTKLHVAMFPWFAFGHITPYLHLSNKLTERGHRVSFLLPKGAKAKVEHLILYPNLIYFYPLLVPCVDRLPPGAETTSDVPLPLRGLLRVAFDQTQDQVQTILSSLKPDFIFFDFSPWMPALAHQIGSKAICYSIVTPATQACKSVSSQVDFFTKKKIQAKMSNSRSTKLHVAMFPWFAFGHITPYLHLSNKLTERGHRVSFLLPKGAQAKVEHLILYPNLIHFYPLLVPSVDKLPPGAETASDIPLPLHGHLRVAFDQTQDQVQTILSSLKPDFIFFNFSPWMPALAHQIGSKAICYSIVTPAAQALTIPTKEKLGDMTVEDFMQPPPDYPPSCVRIKPKDYEIAQLKVFAKALGTEMSLYVRITYGLIQSDALAYRTYHEFEGPYCDYLRQHYAKPVLLTGPVLPEASATKLDEKWTNWLCNFKQGTVVYCAFGSQNKLQKDQFQELLLGFELCGQPFLVALSTPDGCATIEEAFSEGFEERVKGKG</sequence>
<keyword evidence="2" id="KW-1185">Reference proteome</keyword>
<dbReference type="InterPro" id="IPR050481">
    <property type="entry name" value="UDP-glycosyltransf_plant"/>
</dbReference>
<dbReference type="GO" id="GO:0035251">
    <property type="term" value="F:UDP-glucosyltransferase activity"/>
    <property type="evidence" value="ECO:0007669"/>
    <property type="project" value="InterPro"/>
</dbReference>
<dbReference type="PANTHER" id="PTHR48049">
    <property type="entry name" value="GLYCOSYLTRANSFERASE"/>
    <property type="match status" value="1"/>
</dbReference>
<proteinExistence type="predicted"/>
<dbReference type="SUPFAM" id="SSF53756">
    <property type="entry name" value="UDP-Glycosyltransferase/glycogen phosphorylase"/>
    <property type="match status" value="2"/>
</dbReference>
<dbReference type="Gene3D" id="3.40.50.2000">
    <property type="entry name" value="Glycogen Phosphorylase B"/>
    <property type="match status" value="3"/>
</dbReference>
<gene>
    <name evidence="1" type="primary">UGT79B11_3</name>
    <name evidence="1" type="ORF">CFP56_024051</name>
</gene>
<comment type="caution">
    <text evidence="1">The sequence shown here is derived from an EMBL/GenBank/DDBJ whole genome shotgun (WGS) entry which is preliminary data.</text>
</comment>
<dbReference type="AlphaFoldDB" id="A0AAW0K799"/>
<dbReference type="EMBL" id="PKMF04000381">
    <property type="protein sequence ID" value="KAK7834793.1"/>
    <property type="molecule type" value="Genomic_DNA"/>
</dbReference>
<organism evidence="1 2">
    <name type="scientific">Quercus suber</name>
    <name type="common">Cork oak</name>
    <dbReference type="NCBI Taxonomy" id="58331"/>
    <lineage>
        <taxon>Eukaryota</taxon>
        <taxon>Viridiplantae</taxon>
        <taxon>Streptophyta</taxon>
        <taxon>Embryophyta</taxon>
        <taxon>Tracheophyta</taxon>
        <taxon>Spermatophyta</taxon>
        <taxon>Magnoliopsida</taxon>
        <taxon>eudicotyledons</taxon>
        <taxon>Gunneridae</taxon>
        <taxon>Pentapetalae</taxon>
        <taxon>rosids</taxon>
        <taxon>fabids</taxon>
        <taxon>Fagales</taxon>
        <taxon>Fagaceae</taxon>
        <taxon>Quercus</taxon>
    </lineage>
</organism>
<dbReference type="PANTHER" id="PTHR48049:SF52">
    <property type="entry name" value="ANTHOCYANIDIN 3-O-GLUCOSIDE 2''-O-GLUCOSYLTRANSFERASE-LIKE"/>
    <property type="match status" value="1"/>
</dbReference>
<name>A0AAW0K799_QUESU</name>
<protein>
    <submittedName>
        <fullName evidence="1">Udp-glycosyltransferase 79b11</fullName>
    </submittedName>
</protein>
<reference evidence="1 2" key="1">
    <citation type="journal article" date="2018" name="Sci. Data">
        <title>The draft genome sequence of cork oak.</title>
        <authorList>
            <person name="Ramos A.M."/>
            <person name="Usie A."/>
            <person name="Barbosa P."/>
            <person name="Barros P.M."/>
            <person name="Capote T."/>
            <person name="Chaves I."/>
            <person name="Simoes F."/>
            <person name="Abreu I."/>
            <person name="Carrasquinho I."/>
            <person name="Faro C."/>
            <person name="Guimaraes J.B."/>
            <person name="Mendonca D."/>
            <person name="Nobrega F."/>
            <person name="Rodrigues L."/>
            <person name="Saibo N.J.M."/>
            <person name="Varela M.C."/>
            <person name="Egas C."/>
            <person name="Matos J."/>
            <person name="Miguel C.M."/>
            <person name="Oliveira M.M."/>
            <person name="Ricardo C.P."/>
            <person name="Goncalves S."/>
        </authorList>
    </citation>
    <scope>NUCLEOTIDE SEQUENCE [LARGE SCALE GENOMIC DNA]</scope>
    <source>
        <strain evidence="2">cv. HL8</strain>
    </source>
</reference>